<dbReference type="PANTHER" id="PTHR40469">
    <property type="entry name" value="SECRETED GLYCOSYL HYDROLASE"/>
    <property type="match status" value="1"/>
</dbReference>
<dbReference type="Pfam" id="PF06283">
    <property type="entry name" value="ThuA"/>
    <property type="match status" value="1"/>
</dbReference>
<evidence type="ECO:0000313" key="4">
    <source>
        <dbReference type="Proteomes" id="UP001597389"/>
    </source>
</evidence>
<proteinExistence type="predicted"/>
<keyword evidence="4" id="KW-1185">Reference proteome</keyword>
<dbReference type="PANTHER" id="PTHR40469:SF2">
    <property type="entry name" value="GALACTOSE-BINDING DOMAIN-LIKE SUPERFAMILY PROTEIN"/>
    <property type="match status" value="1"/>
</dbReference>
<dbReference type="RefSeq" id="WP_377089584.1">
    <property type="nucleotide sequence ID" value="NZ_JBHSJL010000014.1"/>
</dbReference>
<keyword evidence="1" id="KW-0732">Signal</keyword>
<evidence type="ECO:0000313" key="3">
    <source>
        <dbReference type="EMBL" id="MFD2159683.1"/>
    </source>
</evidence>
<accession>A0ABW4ZCR6</accession>
<dbReference type="Proteomes" id="UP001597389">
    <property type="component" value="Unassembled WGS sequence"/>
</dbReference>
<sequence>MKMKSLPLAMALAGLGLFSLLCASQNKEKGNVAPEKLERVAAALPQKAAEPKKKRKLLIYTETKGYRHQSIDIGKVAFEAMGKESGAYESVVSNDLGNFEAEAIQEFDAICFLNTTLEVFRPHPVKFKLLNKEEKDKALEKERRLQQNLLNYVKNGGGFIGIHAASDTFYQWAEFGEMLGGYFDGHPWNARTDVSIVLAKGAEGNPIVTSMKDGEALNFKEEIYQLKDPYDSSKLDMLLRLDTENSDMKVRGIKRTDNDFGVSWTKSYGKGRVFYCSLGHNEHIYWNPKVLSIYLNGIQWAMGDL</sequence>
<dbReference type="EMBL" id="JBHUJB010000049">
    <property type="protein sequence ID" value="MFD2159683.1"/>
    <property type="molecule type" value="Genomic_DNA"/>
</dbReference>
<comment type="caution">
    <text evidence="3">The sequence shown here is derived from an EMBL/GenBank/DDBJ whole genome shotgun (WGS) entry which is preliminary data.</text>
</comment>
<feature type="chain" id="PRO_5046165649" evidence="1">
    <location>
        <begin position="24"/>
        <end position="305"/>
    </location>
</feature>
<organism evidence="3 4">
    <name type="scientific">Rubritalea tangerina</name>
    <dbReference type="NCBI Taxonomy" id="430798"/>
    <lineage>
        <taxon>Bacteria</taxon>
        <taxon>Pseudomonadati</taxon>
        <taxon>Verrucomicrobiota</taxon>
        <taxon>Verrucomicrobiia</taxon>
        <taxon>Verrucomicrobiales</taxon>
        <taxon>Rubritaleaceae</taxon>
        <taxon>Rubritalea</taxon>
    </lineage>
</organism>
<gene>
    <name evidence="3" type="ORF">ACFSW8_12305</name>
</gene>
<dbReference type="InterPro" id="IPR029010">
    <property type="entry name" value="ThuA-like"/>
</dbReference>
<feature type="domain" description="ThuA-like" evidence="2">
    <location>
        <begin position="56"/>
        <end position="301"/>
    </location>
</feature>
<feature type="signal peptide" evidence="1">
    <location>
        <begin position="1"/>
        <end position="23"/>
    </location>
</feature>
<evidence type="ECO:0000259" key="2">
    <source>
        <dbReference type="Pfam" id="PF06283"/>
    </source>
</evidence>
<dbReference type="SUPFAM" id="SSF52317">
    <property type="entry name" value="Class I glutamine amidotransferase-like"/>
    <property type="match status" value="1"/>
</dbReference>
<dbReference type="InterPro" id="IPR029062">
    <property type="entry name" value="Class_I_gatase-like"/>
</dbReference>
<protein>
    <submittedName>
        <fullName evidence="3">ThuA domain-containing protein</fullName>
    </submittedName>
</protein>
<evidence type="ECO:0000256" key="1">
    <source>
        <dbReference type="SAM" id="SignalP"/>
    </source>
</evidence>
<reference evidence="4" key="1">
    <citation type="journal article" date="2019" name="Int. J. Syst. Evol. Microbiol.">
        <title>The Global Catalogue of Microorganisms (GCM) 10K type strain sequencing project: providing services to taxonomists for standard genome sequencing and annotation.</title>
        <authorList>
            <consortium name="The Broad Institute Genomics Platform"/>
            <consortium name="The Broad Institute Genome Sequencing Center for Infectious Disease"/>
            <person name="Wu L."/>
            <person name="Ma J."/>
        </authorList>
    </citation>
    <scope>NUCLEOTIDE SEQUENCE [LARGE SCALE GENOMIC DNA]</scope>
    <source>
        <strain evidence="4">CCUG 57942</strain>
    </source>
</reference>
<dbReference type="Gene3D" id="3.40.50.880">
    <property type="match status" value="1"/>
</dbReference>
<name>A0ABW4ZCR6_9BACT</name>